<evidence type="ECO:0000313" key="1">
    <source>
        <dbReference type="EMBL" id="AYV55304.1"/>
    </source>
</evidence>
<dbReference type="EMBL" id="CP033614">
    <property type="protein sequence ID" value="AYV55304.1"/>
    <property type="molecule type" value="Genomic_DNA"/>
</dbReference>
<reference evidence="1 2" key="1">
    <citation type="submission" date="2018-11" db="EMBL/GenBank/DDBJ databases">
        <title>Complete genome sequence of Leptospira kmetyi isolate LS 001/16 from soil sample associated with a leptospirosis patient in Kelantan.</title>
        <authorList>
            <person name="Muhammad Yusoff F."/>
            <person name="Muhammad Yusoff S."/>
            <person name="Ahmad M.N."/>
            <person name="Yusof N.Y."/>
            <person name="Aziah I."/>
        </authorList>
    </citation>
    <scope>NUCLEOTIDE SEQUENCE [LARGE SCALE GENOMIC DNA]</scope>
    <source>
        <strain evidence="1 2">LS 001/16</strain>
    </source>
</reference>
<gene>
    <name evidence="1" type="ORF">EFP84_07135</name>
</gene>
<evidence type="ECO:0000313" key="2">
    <source>
        <dbReference type="Proteomes" id="UP000276407"/>
    </source>
</evidence>
<sequence>MKHSQQKSKNRAVVQKTAFSKAEVAKLVLSVFLIFASYGLLAHGEHEVGPNGGTIRMPGGFHTELVLLKEGLKVFLLDIEFKNPSTKNGKLQAKIVRGKTEQKLECQAHPDHFFCPVSKIPTSGKIFLKATREKMEGIDAVYDLPISQK</sequence>
<dbReference type="RefSeq" id="WP_123179417.1">
    <property type="nucleotide sequence ID" value="NZ_CP033614.1"/>
</dbReference>
<protein>
    <submittedName>
        <fullName evidence="1">Uncharacterized protein</fullName>
    </submittedName>
</protein>
<dbReference type="KEGG" id="lkm:EFP84_07135"/>
<name>A0A5F1XS00_9LEPT</name>
<dbReference type="AlphaFoldDB" id="A0A5F1XS00"/>
<organism evidence="1 2">
    <name type="scientific">Leptospira kmetyi</name>
    <dbReference type="NCBI Taxonomy" id="408139"/>
    <lineage>
        <taxon>Bacteria</taxon>
        <taxon>Pseudomonadati</taxon>
        <taxon>Spirochaetota</taxon>
        <taxon>Spirochaetia</taxon>
        <taxon>Leptospirales</taxon>
        <taxon>Leptospiraceae</taxon>
        <taxon>Leptospira</taxon>
    </lineage>
</organism>
<proteinExistence type="predicted"/>
<dbReference type="Proteomes" id="UP000276407">
    <property type="component" value="Chromosome 1"/>
</dbReference>
<accession>A0A5F1XS00</accession>